<dbReference type="Gene3D" id="1.10.10.10">
    <property type="entry name" value="Winged helix-like DNA-binding domain superfamily/Winged helix DNA-binding domain"/>
    <property type="match status" value="1"/>
</dbReference>
<comment type="similarity">
    <text evidence="1">Belongs to the LysR transcriptional regulatory family.</text>
</comment>
<keyword evidence="2" id="KW-0805">Transcription regulation</keyword>
<dbReference type="InterPro" id="IPR000847">
    <property type="entry name" value="LysR_HTH_N"/>
</dbReference>
<evidence type="ECO:0000256" key="3">
    <source>
        <dbReference type="ARBA" id="ARBA00023125"/>
    </source>
</evidence>
<sequence length="298" mass="33420">MDTKRLDLNLLATLEALLEEQNVTRAAERLHLSQPAVSTQLSRLRDMFNDPLLIPAHRGMVPTAKALELRAPLRLALDQVRDTLTSHQHFDPTQAKLTVTIACTDYLQAVIGLSIIKDLRRQAPGIRVAIRNLEPPRLEAQMACGDVDLALMTPEEAPPALRARPLYDEVYVLIGRLDHPHISDRMTIEDYVQLEHVVVSLRGGDFSTPVDQVLRTLGYTRNVVLSVASFLFIPEIVAESHLVALVPRRLVAGRTDLKLVDPPTISTRFTVGMVWHDRNQGHSAHRWVREQIGHSLPN</sequence>
<name>A0A5J6LI82_9GAMM</name>
<proteinExistence type="inferred from homology"/>
<evidence type="ECO:0000313" key="7">
    <source>
        <dbReference type="Proteomes" id="UP000325606"/>
    </source>
</evidence>
<dbReference type="SUPFAM" id="SSF53850">
    <property type="entry name" value="Periplasmic binding protein-like II"/>
    <property type="match status" value="1"/>
</dbReference>
<dbReference type="InterPro" id="IPR050389">
    <property type="entry name" value="LysR-type_TF"/>
</dbReference>
<evidence type="ECO:0000256" key="2">
    <source>
        <dbReference type="ARBA" id="ARBA00023015"/>
    </source>
</evidence>
<dbReference type="InterPro" id="IPR005119">
    <property type="entry name" value="LysR_subst-bd"/>
</dbReference>
<keyword evidence="7" id="KW-1185">Reference proteome</keyword>
<dbReference type="Proteomes" id="UP000325606">
    <property type="component" value="Chromosome"/>
</dbReference>
<dbReference type="KEGG" id="nik:F5I99_18665"/>
<dbReference type="RefSeq" id="WP_151058678.1">
    <property type="nucleotide sequence ID" value="NZ_CP044222.1"/>
</dbReference>
<evidence type="ECO:0000313" key="6">
    <source>
        <dbReference type="EMBL" id="QEW08347.1"/>
    </source>
</evidence>
<dbReference type="InterPro" id="IPR036390">
    <property type="entry name" value="WH_DNA-bd_sf"/>
</dbReference>
<dbReference type="EMBL" id="CP044222">
    <property type="protein sequence ID" value="QEW08347.1"/>
    <property type="molecule type" value="Genomic_DNA"/>
</dbReference>
<keyword evidence="4" id="KW-0804">Transcription</keyword>
<dbReference type="PANTHER" id="PTHR30118">
    <property type="entry name" value="HTH-TYPE TRANSCRIPTIONAL REGULATOR LEUO-RELATED"/>
    <property type="match status" value="1"/>
</dbReference>
<reference evidence="6 7" key="1">
    <citation type="submission" date="2019-09" db="EMBL/GenBank/DDBJ databases">
        <title>Nitrincola iocasae sp. nov., a bacterium isolated from the sediment collected at a cold seep field in South China Sea.</title>
        <authorList>
            <person name="Zhang H."/>
            <person name="Wang H."/>
            <person name="Li C."/>
        </authorList>
    </citation>
    <scope>NUCLEOTIDE SEQUENCE [LARGE SCALE GENOMIC DNA]</scope>
    <source>
        <strain evidence="6 7">KXZD1103</strain>
    </source>
</reference>
<keyword evidence="3" id="KW-0238">DNA-binding</keyword>
<evidence type="ECO:0000256" key="1">
    <source>
        <dbReference type="ARBA" id="ARBA00009437"/>
    </source>
</evidence>
<dbReference type="PRINTS" id="PR00039">
    <property type="entry name" value="HTHLYSR"/>
</dbReference>
<organism evidence="6 7">
    <name type="scientific">Nitrincola iocasae</name>
    <dbReference type="NCBI Taxonomy" id="2614693"/>
    <lineage>
        <taxon>Bacteria</taxon>
        <taxon>Pseudomonadati</taxon>
        <taxon>Pseudomonadota</taxon>
        <taxon>Gammaproteobacteria</taxon>
        <taxon>Oceanospirillales</taxon>
        <taxon>Oceanospirillaceae</taxon>
        <taxon>Nitrincola</taxon>
    </lineage>
</organism>
<evidence type="ECO:0000259" key="5">
    <source>
        <dbReference type="PROSITE" id="PS50931"/>
    </source>
</evidence>
<dbReference type="PROSITE" id="PS50931">
    <property type="entry name" value="HTH_LYSR"/>
    <property type="match status" value="1"/>
</dbReference>
<dbReference type="Gene3D" id="3.40.190.10">
    <property type="entry name" value="Periplasmic binding protein-like II"/>
    <property type="match status" value="2"/>
</dbReference>
<dbReference type="GO" id="GO:0003700">
    <property type="term" value="F:DNA-binding transcription factor activity"/>
    <property type="evidence" value="ECO:0007669"/>
    <property type="project" value="InterPro"/>
</dbReference>
<protein>
    <submittedName>
        <fullName evidence="6">LysR family transcriptional regulator</fullName>
    </submittedName>
</protein>
<gene>
    <name evidence="6" type="ORF">F5I99_18665</name>
</gene>
<dbReference type="SUPFAM" id="SSF46785">
    <property type="entry name" value="Winged helix' DNA-binding domain"/>
    <property type="match status" value="1"/>
</dbReference>
<dbReference type="InterPro" id="IPR036388">
    <property type="entry name" value="WH-like_DNA-bd_sf"/>
</dbReference>
<evidence type="ECO:0000256" key="4">
    <source>
        <dbReference type="ARBA" id="ARBA00023163"/>
    </source>
</evidence>
<feature type="domain" description="HTH lysR-type" evidence="5">
    <location>
        <begin position="6"/>
        <end position="63"/>
    </location>
</feature>
<dbReference type="GO" id="GO:0003677">
    <property type="term" value="F:DNA binding"/>
    <property type="evidence" value="ECO:0007669"/>
    <property type="project" value="UniProtKB-KW"/>
</dbReference>
<dbReference type="Pfam" id="PF00126">
    <property type="entry name" value="HTH_1"/>
    <property type="match status" value="1"/>
</dbReference>
<dbReference type="PANTHER" id="PTHR30118:SF15">
    <property type="entry name" value="TRANSCRIPTIONAL REGULATORY PROTEIN"/>
    <property type="match status" value="1"/>
</dbReference>
<accession>A0A5J6LI82</accession>
<dbReference type="Pfam" id="PF03466">
    <property type="entry name" value="LysR_substrate"/>
    <property type="match status" value="1"/>
</dbReference>
<dbReference type="AlphaFoldDB" id="A0A5J6LI82"/>